<dbReference type="Pfam" id="PF24883">
    <property type="entry name" value="NPHP3_N"/>
    <property type="match status" value="1"/>
</dbReference>
<feature type="region of interest" description="Disordered" evidence="3">
    <location>
        <begin position="154"/>
        <end position="173"/>
    </location>
</feature>
<dbReference type="AlphaFoldDB" id="A0A3N4I8P8"/>
<evidence type="ECO:0000313" key="6">
    <source>
        <dbReference type="Proteomes" id="UP000275078"/>
    </source>
</evidence>
<name>A0A3N4I8P8_ASCIM</name>
<sequence length="496" mass="56494">MSGGESDTGRLKELQNARDVFLLGLAPDERCQFANCSSAEEMLECVRTLPAFKRHSRSRLKRLMAPIERLSITLSPYFDIIGIVVSSRPEWAGVVWGSIRLVLKFASNYMSLFTKIGQLFDTLLKELPRFAEILEIIRQSKELQLLEQEKQEERSRLWPGSADSRTHRRSPFTTTDPDVYDRISDTIIAIYHWLMGMLQSVAGIFTHPDGSAKSSFRVLTGSVWRSFEERFSDWMEELRSHKAALADDLAVAQAKILTDECLARHAARKHESQAAQERVEVERIKQAERRRSHLLYSIQQWLSSPEFMKEHEAASGVRYEGTAEWLWDNKVFQHWRTCEEIGKGNILWVQGNAGAGKTTLCASIVDELKEEPDTDVFYFYFTAIAEKSTVESSLRAILAQALQQNPESIGLFEVFEMTMSSLLGGQRIASLKELLELFIFTFSKFLPKGHIILDGIDECEDFEKLIPAIQCLTSGCGSKNVWHVIYTAPRCRVHAI</sequence>
<dbReference type="EMBL" id="ML119687">
    <property type="protein sequence ID" value="RPA80561.1"/>
    <property type="molecule type" value="Genomic_DNA"/>
</dbReference>
<keyword evidence="2" id="KW-0175">Coiled coil</keyword>
<gene>
    <name evidence="5" type="ORF">BJ508DRAFT_362561</name>
</gene>
<dbReference type="PANTHER" id="PTHR10039">
    <property type="entry name" value="AMELOGENIN"/>
    <property type="match status" value="1"/>
</dbReference>
<dbReference type="Proteomes" id="UP000275078">
    <property type="component" value="Unassembled WGS sequence"/>
</dbReference>
<dbReference type="PROSITE" id="PS50837">
    <property type="entry name" value="NACHT"/>
    <property type="match status" value="1"/>
</dbReference>
<evidence type="ECO:0000259" key="4">
    <source>
        <dbReference type="PROSITE" id="PS50837"/>
    </source>
</evidence>
<dbReference type="Gene3D" id="3.40.50.300">
    <property type="entry name" value="P-loop containing nucleotide triphosphate hydrolases"/>
    <property type="match status" value="1"/>
</dbReference>
<feature type="coiled-coil region" evidence="2">
    <location>
        <begin position="235"/>
        <end position="287"/>
    </location>
</feature>
<evidence type="ECO:0000256" key="2">
    <source>
        <dbReference type="SAM" id="Coils"/>
    </source>
</evidence>
<evidence type="ECO:0000313" key="5">
    <source>
        <dbReference type="EMBL" id="RPA80561.1"/>
    </source>
</evidence>
<dbReference type="SUPFAM" id="SSF52540">
    <property type="entry name" value="P-loop containing nucleoside triphosphate hydrolases"/>
    <property type="match status" value="1"/>
</dbReference>
<feature type="domain" description="NACHT" evidence="4">
    <location>
        <begin position="345"/>
        <end position="458"/>
    </location>
</feature>
<dbReference type="InterPro" id="IPR007111">
    <property type="entry name" value="NACHT_NTPase"/>
</dbReference>
<evidence type="ECO:0000256" key="1">
    <source>
        <dbReference type="ARBA" id="ARBA00022737"/>
    </source>
</evidence>
<accession>A0A3N4I8P8</accession>
<protein>
    <recommendedName>
        <fullName evidence="4">NACHT domain-containing protein</fullName>
    </recommendedName>
</protein>
<keyword evidence="6" id="KW-1185">Reference proteome</keyword>
<evidence type="ECO:0000256" key="3">
    <source>
        <dbReference type="SAM" id="MobiDB-lite"/>
    </source>
</evidence>
<reference evidence="5 6" key="1">
    <citation type="journal article" date="2018" name="Nat. Ecol. Evol.">
        <title>Pezizomycetes genomes reveal the molecular basis of ectomycorrhizal truffle lifestyle.</title>
        <authorList>
            <person name="Murat C."/>
            <person name="Payen T."/>
            <person name="Noel B."/>
            <person name="Kuo A."/>
            <person name="Morin E."/>
            <person name="Chen J."/>
            <person name="Kohler A."/>
            <person name="Krizsan K."/>
            <person name="Balestrini R."/>
            <person name="Da Silva C."/>
            <person name="Montanini B."/>
            <person name="Hainaut M."/>
            <person name="Levati E."/>
            <person name="Barry K.W."/>
            <person name="Belfiori B."/>
            <person name="Cichocki N."/>
            <person name="Clum A."/>
            <person name="Dockter R.B."/>
            <person name="Fauchery L."/>
            <person name="Guy J."/>
            <person name="Iotti M."/>
            <person name="Le Tacon F."/>
            <person name="Lindquist E.A."/>
            <person name="Lipzen A."/>
            <person name="Malagnac F."/>
            <person name="Mello A."/>
            <person name="Molinier V."/>
            <person name="Miyauchi S."/>
            <person name="Poulain J."/>
            <person name="Riccioni C."/>
            <person name="Rubini A."/>
            <person name="Sitrit Y."/>
            <person name="Splivallo R."/>
            <person name="Traeger S."/>
            <person name="Wang M."/>
            <person name="Zifcakova L."/>
            <person name="Wipf D."/>
            <person name="Zambonelli A."/>
            <person name="Paolocci F."/>
            <person name="Nowrousian M."/>
            <person name="Ottonello S."/>
            <person name="Baldrian P."/>
            <person name="Spatafora J.W."/>
            <person name="Henrissat B."/>
            <person name="Nagy L.G."/>
            <person name="Aury J.M."/>
            <person name="Wincker P."/>
            <person name="Grigoriev I.V."/>
            <person name="Bonfante P."/>
            <person name="Martin F.M."/>
        </authorList>
    </citation>
    <scope>NUCLEOTIDE SEQUENCE [LARGE SCALE GENOMIC DNA]</scope>
    <source>
        <strain evidence="5 6">RN42</strain>
    </source>
</reference>
<keyword evidence="1" id="KW-0677">Repeat</keyword>
<dbReference type="OrthoDB" id="6161812at2759"/>
<dbReference type="InterPro" id="IPR027417">
    <property type="entry name" value="P-loop_NTPase"/>
</dbReference>
<proteinExistence type="predicted"/>
<dbReference type="PANTHER" id="PTHR10039:SF15">
    <property type="entry name" value="NACHT DOMAIN-CONTAINING PROTEIN"/>
    <property type="match status" value="1"/>
</dbReference>
<dbReference type="InterPro" id="IPR056884">
    <property type="entry name" value="NPHP3-like_N"/>
</dbReference>
<organism evidence="5 6">
    <name type="scientific">Ascobolus immersus RN42</name>
    <dbReference type="NCBI Taxonomy" id="1160509"/>
    <lineage>
        <taxon>Eukaryota</taxon>
        <taxon>Fungi</taxon>
        <taxon>Dikarya</taxon>
        <taxon>Ascomycota</taxon>
        <taxon>Pezizomycotina</taxon>
        <taxon>Pezizomycetes</taxon>
        <taxon>Pezizales</taxon>
        <taxon>Ascobolaceae</taxon>
        <taxon>Ascobolus</taxon>
    </lineage>
</organism>